<feature type="non-terminal residue" evidence="1">
    <location>
        <position position="342"/>
    </location>
</feature>
<dbReference type="Proteomes" id="UP000789901">
    <property type="component" value="Unassembled WGS sequence"/>
</dbReference>
<dbReference type="Gene3D" id="2.60.40.10">
    <property type="entry name" value="Immunoglobulins"/>
    <property type="match status" value="1"/>
</dbReference>
<reference evidence="1 2" key="1">
    <citation type="submission" date="2021-06" db="EMBL/GenBank/DDBJ databases">
        <authorList>
            <person name="Kallberg Y."/>
            <person name="Tangrot J."/>
            <person name="Rosling A."/>
        </authorList>
    </citation>
    <scope>NUCLEOTIDE SEQUENCE [LARGE SCALE GENOMIC DNA]</scope>
    <source>
        <strain evidence="1 2">120-4 pot B 10/14</strain>
    </source>
</reference>
<evidence type="ECO:0000313" key="1">
    <source>
        <dbReference type="EMBL" id="CAG8804929.1"/>
    </source>
</evidence>
<protein>
    <submittedName>
        <fullName evidence="1">33156_t:CDS:1</fullName>
    </submittedName>
</protein>
<gene>
    <name evidence="1" type="ORF">GMARGA_LOCUS23967</name>
</gene>
<dbReference type="InterPro" id="IPR013783">
    <property type="entry name" value="Ig-like_fold"/>
</dbReference>
<proteinExistence type="predicted"/>
<dbReference type="EMBL" id="CAJVQB010024785">
    <property type="protein sequence ID" value="CAG8804929.1"/>
    <property type="molecule type" value="Genomic_DNA"/>
</dbReference>
<accession>A0ABN7VXR9</accession>
<dbReference type="InterPro" id="IPR013784">
    <property type="entry name" value="Carb-bd-like_fold"/>
</dbReference>
<sequence length="342" mass="40227">MNSSDDDANSESNMYYETQEDNLATNNNEALITFHVHMPENLDKSMQPLVVGNVKELGKWYKLVVKLHKIDDNSTYWISDPVKIYLREAELLYKYAVYRPQKPQRWYDKVSNMASTLVPNLDNNFRFVNVIYESVTLENFKEKVMEFQMLLKHHNEMTVRAINIISIYNYLSNASNNYQKILACVMLSYHIENFQKKTHTHIKLRKNFPLANLLQLLQEVQADKLLPTNAKRSFTILTSALNKNEIQHFYNLLQKNVKPYVDKINKVPNSLIFQNVIKTIITISFFGIESCDFIINQFTGKENINREISDFLRDDYISKHVISDNPYELKQHYKSLTKELCD</sequence>
<keyword evidence="2" id="KW-1185">Reference proteome</keyword>
<name>A0ABN7VXR9_GIGMA</name>
<dbReference type="SUPFAM" id="SSF49452">
    <property type="entry name" value="Starch-binding domain-like"/>
    <property type="match status" value="1"/>
</dbReference>
<evidence type="ECO:0000313" key="2">
    <source>
        <dbReference type="Proteomes" id="UP000789901"/>
    </source>
</evidence>
<organism evidence="1 2">
    <name type="scientific">Gigaspora margarita</name>
    <dbReference type="NCBI Taxonomy" id="4874"/>
    <lineage>
        <taxon>Eukaryota</taxon>
        <taxon>Fungi</taxon>
        <taxon>Fungi incertae sedis</taxon>
        <taxon>Mucoromycota</taxon>
        <taxon>Glomeromycotina</taxon>
        <taxon>Glomeromycetes</taxon>
        <taxon>Diversisporales</taxon>
        <taxon>Gigasporaceae</taxon>
        <taxon>Gigaspora</taxon>
    </lineage>
</organism>
<comment type="caution">
    <text evidence="1">The sequence shown here is derived from an EMBL/GenBank/DDBJ whole genome shotgun (WGS) entry which is preliminary data.</text>
</comment>